<dbReference type="PANTHER" id="PTHR21666:SF285">
    <property type="entry name" value="M23 FAMILY METALLOPEPTIDASE"/>
    <property type="match status" value="1"/>
</dbReference>
<sequence>MKRKLIISVLTVCLTISLTPGPLEKTIPTAYATSKAEEGKQKLKDIKSKQSESKAEIAKVQKLIDEKQKGIHEIEARAGALNDQIAKLNKSIEANKKVLEQSRQSLGNKLKRIYLQGSNSYMAQLFAADSFSDFLKRYEVLRLIVESDYQVFNEYMTVQKNLEKQQAELNEKQKSLTAEMEKANEAVKQYEAELDKHKSELEEYEKQENAVLKQYAGYFNSGSGQLGWPTTPGMVYWNYMQFRGNHYHKGDDFPRPKGTPIFAAESGVVLRVSTSDPDGYGVYIDIQHPNGLQTRYAHMFLSTVTVHAGQHVSRGQKIAEVGNNGRFIGATGYHLHFEVWKNGHTVNPKPYLQ</sequence>
<dbReference type="RefSeq" id="WP_033100929.1">
    <property type="nucleotide sequence ID" value="NZ_JACEIP010000016.1"/>
</dbReference>
<dbReference type="InterPro" id="IPR050570">
    <property type="entry name" value="Cell_wall_metabolism_enzyme"/>
</dbReference>
<evidence type="ECO:0000313" key="5">
    <source>
        <dbReference type="EMBL" id="MBA4543456.1"/>
    </source>
</evidence>
<evidence type="ECO:0000256" key="2">
    <source>
        <dbReference type="SAM" id="Coils"/>
    </source>
</evidence>
<dbReference type="InterPro" id="IPR011055">
    <property type="entry name" value="Dup_hybrid_motif"/>
</dbReference>
<evidence type="ECO:0000259" key="4">
    <source>
        <dbReference type="Pfam" id="PF24568"/>
    </source>
</evidence>
<dbReference type="Pfam" id="PF01551">
    <property type="entry name" value="Peptidase_M23"/>
    <property type="match status" value="1"/>
</dbReference>
<name>A0A7W1XB93_9BACL</name>
<gene>
    <name evidence="5" type="ORF">H1164_11165</name>
</gene>
<reference evidence="5 6" key="1">
    <citation type="submission" date="2020-07" db="EMBL/GenBank/DDBJ databases">
        <authorList>
            <person name="Feng H."/>
        </authorList>
    </citation>
    <scope>NUCLEOTIDE SEQUENCE [LARGE SCALE GENOMIC DNA]</scope>
    <source>
        <strain evidence="6">s-11</strain>
    </source>
</reference>
<dbReference type="InterPro" id="IPR057309">
    <property type="entry name" value="PcsB_CC"/>
</dbReference>
<organism evidence="5 6">
    <name type="scientific">Thermoactinomyces daqus</name>
    <dbReference type="NCBI Taxonomy" id="1329516"/>
    <lineage>
        <taxon>Bacteria</taxon>
        <taxon>Bacillati</taxon>
        <taxon>Bacillota</taxon>
        <taxon>Bacilli</taxon>
        <taxon>Bacillales</taxon>
        <taxon>Thermoactinomycetaceae</taxon>
        <taxon>Thermoactinomyces</taxon>
    </lineage>
</organism>
<feature type="coiled-coil region" evidence="2">
    <location>
        <begin position="152"/>
        <end position="214"/>
    </location>
</feature>
<comment type="caution">
    <text evidence="5">The sequence shown here is derived from an EMBL/GenBank/DDBJ whole genome shotgun (WGS) entry which is preliminary data.</text>
</comment>
<dbReference type="Gene3D" id="6.10.250.3150">
    <property type="match status" value="1"/>
</dbReference>
<accession>A0A7W1XB93</accession>
<protein>
    <submittedName>
        <fullName evidence="5">Peptidoglycan DD-metalloendopeptidase family protein</fullName>
    </submittedName>
</protein>
<feature type="domain" description="Peptidoglycan hydrolase PcsB coiled-coil" evidence="4">
    <location>
        <begin position="93"/>
        <end position="164"/>
    </location>
</feature>
<feature type="coiled-coil region" evidence="2">
    <location>
        <begin position="57"/>
        <end position="109"/>
    </location>
</feature>
<dbReference type="PANTHER" id="PTHR21666">
    <property type="entry name" value="PEPTIDASE-RELATED"/>
    <property type="match status" value="1"/>
</dbReference>
<feature type="domain" description="M23ase beta-sheet core" evidence="3">
    <location>
        <begin position="247"/>
        <end position="348"/>
    </location>
</feature>
<evidence type="ECO:0000256" key="1">
    <source>
        <dbReference type="ARBA" id="ARBA00022729"/>
    </source>
</evidence>
<dbReference type="CDD" id="cd12797">
    <property type="entry name" value="M23_peptidase"/>
    <property type="match status" value="1"/>
</dbReference>
<proteinExistence type="predicted"/>
<dbReference type="SUPFAM" id="SSF51261">
    <property type="entry name" value="Duplicated hybrid motif"/>
    <property type="match status" value="1"/>
</dbReference>
<evidence type="ECO:0000313" key="6">
    <source>
        <dbReference type="Proteomes" id="UP000530514"/>
    </source>
</evidence>
<dbReference type="Pfam" id="PF24568">
    <property type="entry name" value="CC_PcsB"/>
    <property type="match status" value="1"/>
</dbReference>
<dbReference type="OrthoDB" id="9805799at2"/>
<dbReference type="Gene3D" id="2.70.70.10">
    <property type="entry name" value="Glucose Permease (Domain IIA)"/>
    <property type="match status" value="1"/>
</dbReference>
<dbReference type="Proteomes" id="UP000530514">
    <property type="component" value="Unassembled WGS sequence"/>
</dbReference>
<evidence type="ECO:0000259" key="3">
    <source>
        <dbReference type="Pfam" id="PF01551"/>
    </source>
</evidence>
<dbReference type="InterPro" id="IPR016047">
    <property type="entry name" value="M23ase_b-sheet_dom"/>
</dbReference>
<keyword evidence="6" id="KW-1185">Reference proteome</keyword>
<dbReference type="AlphaFoldDB" id="A0A7W1XB93"/>
<dbReference type="GO" id="GO:0004222">
    <property type="term" value="F:metalloendopeptidase activity"/>
    <property type="evidence" value="ECO:0007669"/>
    <property type="project" value="TreeGrafter"/>
</dbReference>
<keyword evidence="1" id="KW-0732">Signal</keyword>
<dbReference type="EMBL" id="JACEIP010000016">
    <property type="protein sequence ID" value="MBA4543456.1"/>
    <property type="molecule type" value="Genomic_DNA"/>
</dbReference>
<keyword evidence="2" id="KW-0175">Coiled coil</keyword>